<dbReference type="InterPro" id="IPR031106">
    <property type="entry name" value="C/EBP"/>
</dbReference>
<dbReference type="Proteomes" id="UP000230066">
    <property type="component" value="Unassembled WGS sequence"/>
</dbReference>
<dbReference type="GO" id="GO:0006351">
    <property type="term" value="P:DNA-templated transcription"/>
    <property type="evidence" value="ECO:0007669"/>
    <property type="project" value="InterPro"/>
</dbReference>
<dbReference type="GO" id="GO:0000978">
    <property type="term" value="F:RNA polymerase II cis-regulatory region sequence-specific DNA binding"/>
    <property type="evidence" value="ECO:0007669"/>
    <property type="project" value="TreeGrafter"/>
</dbReference>
<evidence type="ECO:0000259" key="1">
    <source>
        <dbReference type="Pfam" id="PF07716"/>
    </source>
</evidence>
<dbReference type="EMBL" id="JXXN02000949">
    <property type="protein sequence ID" value="THD25887.1"/>
    <property type="molecule type" value="Genomic_DNA"/>
</dbReference>
<dbReference type="AlphaFoldDB" id="A0A4E0RWF8"/>
<evidence type="ECO:0000313" key="2">
    <source>
        <dbReference type="EMBL" id="THD25887.1"/>
    </source>
</evidence>
<organism evidence="2 3">
    <name type="scientific">Fasciola hepatica</name>
    <name type="common">Liver fluke</name>
    <dbReference type="NCBI Taxonomy" id="6192"/>
    <lineage>
        <taxon>Eukaryota</taxon>
        <taxon>Metazoa</taxon>
        <taxon>Spiralia</taxon>
        <taxon>Lophotrochozoa</taxon>
        <taxon>Platyhelminthes</taxon>
        <taxon>Trematoda</taxon>
        <taxon>Digenea</taxon>
        <taxon>Plagiorchiida</taxon>
        <taxon>Echinostomata</taxon>
        <taxon>Echinostomatoidea</taxon>
        <taxon>Fasciolidae</taxon>
        <taxon>Fasciola</taxon>
    </lineage>
</organism>
<dbReference type="GO" id="GO:0000981">
    <property type="term" value="F:DNA-binding transcription factor activity, RNA polymerase II-specific"/>
    <property type="evidence" value="ECO:0007669"/>
    <property type="project" value="TreeGrafter"/>
</dbReference>
<reference evidence="2" key="1">
    <citation type="submission" date="2019-03" db="EMBL/GenBank/DDBJ databases">
        <title>Improved annotation for the trematode Fasciola hepatica.</title>
        <authorList>
            <person name="Choi Y.-J."/>
            <person name="Martin J."/>
            <person name="Mitreva M."/>
        </authorList>
    </citation>
    <scope>NUCLEOTIDE SEQUENCE [LARGE SCALE GENOMIC DNA]</scope>
</reference>
<dbReference type="InterPro" id="IPR046347">
    <property type="entry name" value="bZIP_sf"/>
</dbReference>
<sequence>MHCSGLKKPNEDSVAYRDLRERNNVAVRKSREKSRAAKLAMIERHNQLSLANVKLKEAMRKRLRELKVLRYLLVRSRKTLPVSVLDLFAACQIGGPLQALLVDCDNGSDQSVSDGSARCFEVQLSGTPEFN</sequence>
<keyword evidence="3" id="KW-1185">Reference proteome</keyword>
<feature type="domain" description="BZIP" evidence="1">
    <location>
        <begin position="13"/>
        <end position="58"/>
    </location>
</feature>
<dbReference type="Gene3D" id="1.20.5.170">
    <property type="match status" value="1"/>
</dbReference>
<accession>A0A4E0RWF8</accession>
<dbReference type="Pfam" id="PF07716">
    <property type="entry name" value="bZIP_2"/>
    <property type="match status" value="1"/>
</dbReference>
<dbReference type="PANTHER" id="PTHR23334">
    <property type="entry name" value="CCAAT/ENHANCER BINDING PROTEIN"/>
    <property type="match status" value="1"/>
</dbReference>
<dbReference type="PANTHER" id="PTHR23334:SF20">
    <property type="entry name" value="BASIC LEUCINE ZIPPER 24"/>
    <property type="match status" value="1"/>
</dbReference>
<comment type="caution">
    <text evidence="2">The sequence shown here is derived from an EMBL/GenBank/DDBJ whole genome shotgun (WGS) entry which is preliminary data.</text>
</comment>
<dbReference type="SUPFAM" id="SSF57959">
    <property type="entry name" value="Leucine zipper domain"/>
    <property type="match status" value="1"/>
</dbReference>
<name>A0A4E0RWF8_FASHE</name>
<gene>
    <name evidence="2" type="ORF">D915_003099</name>
</gene>
<dbReference type="InterPro" id="IPR004827">
    <property type="entry name" value="bZIP"/>
</dbReference>
<evidence type="ECO:0000313" key="3">
    <source>
        <dbReference type="Proteomes" id="UP000230066"/>
    </source>
</evidence>
<protein>
    <recommendedName>
        <fullName evidence="1">BZIP domain-containing protein</fullName>
    </recommendedName>
</protein>
<proteinExistence type="predicted"/>